<evidence type="ECO:0000313" key="3">
    <source>
        <dbReference type="EMBL" id="GKV13461.1"/>
    </source>
</evidence>
<feature type="region of interest" description="Disordered" evidence="1">
    <location>
        <begin position="88"/>
        <end position="107"/>
    </location>
</feature>
<accession>A0AAV5JL30</accession>
<gene>
    <name evidence="3" type="ORF">SLEP1_g24463</name>
</gene>
<evidence type="ECO:0000313" key="4">
    <source>
        <dbReference type="Proteomes" id="UP001054252"/>
    </source>
</evidence>
<keyword evidence="4" id="KW-1185">Reference proteome</keyword>
<protein>
    <submittedName>
        <fullName evidence="3">Uncharacterized protein</fullName>
    </submittedName>
</protein>
<comment type="caution">
    <text evidence="3">The sequence shown here is derived from an EMBL/GenBank/DDBJ whole genome shotgun (WGS) entry which is preliminary data.</text>
</comment>
<dbReference type="Proteomes" id="UP001054252">
    <property type="component" value="Unassembled WGS sequence"/>
</dbReference>
<evidence type="ECO:0000256" key="2">
    <source>
        <dbReference type="SAM" id="Phobius"/>
    </source>
</evidence>
<proteinExistence type="predicted"/>
<organism evidence="3 4">
    <name type="scientific">Rubroshorea leprosula</name>
    <dbReference type="NCBI Taxonomy" id="152421"/>
    <lineage>
        <taxon>Eukaryota</taxon>
        <taxon>Viridiplantae</taxon>
        <taxon>Streptophyta</taxon>
        <taxon>Embryophyta</taxon>
        <taxon>Tracheophyta</taxon>
        <taxon>Spermatophyta</taxon>
        <taxon>Magnoliopsida</taxon>
        <taxon>eudicotyledons</taxon>
        <taxon>Gunneridae</taxon>
        <taxon>Pentapetalae</taxon>
        <taxon>rosids</taxon>
        <taxon>malvids</taxon>
        <taxon>Malvales</taxon>
        <taxon>Dipterocarpaceae</taxon>
        <taxon>Rubroshorea</taxon>
    </lineage>
</organism>
<feature type="transmembrane region" description="Helical" evidence="2">
    <location>
        <begin position="12"/>
        <end position="36"/>
    </location>
</feature>
<sequence>MSKLEGLKRVEIWIRTGYFFFFLSSALRVFALLLLLTRQPLKPPHPPTPLPLRKTEIRICPALLLPSSALPCVGVSFSVFLWRESSSNFPPASPICSSSSLLANSGS</sequence>
<dbReference type="AlphaFoldDB" id="A0AAV5JL30"/>
<reference evidence="3 4" key="1">
    <citation type="journal article" date="2021" name="Commun. Biol.">
        <title>The genome of Shorea leprosula (Dipterocarpaceae) highlights the ecological relevance of drought in aseasonal tropical rainforests.</title>
        <authorList>
            <person name="Ng K.K.S."/>
            <person name="Kobayashi M.J."/>
            <person name="Fawcett J.A."/>
            <person name="Hatakeyama M."/>
            <person name="Paape T."/>
            <person name="Ng C.H."/>
            <person name="Ang C.C."/>
            <person name="Tnah L.H."/>
            <person name="Lee C.T."/>
            <person name="Nishiyama T."/>
            <person name="Sese J."/>
            <person name="O'Brien M.J."/>
            <person name="Copetti D."/>
            <person name="Mohd Noor M.I."/>
            <person name="Ong R.C."/>
            <person name="Putra M."/>
            <person name="Sireger I.Z."/>
            <person name="Indrioko S."/>
            <person name="Kosugi Y."/>
            <person name="Izuno A."/>
            <person name="Isagi Y."/>
            <person name="Lee S.L."/>
            <person name="Shimizu K.K."/>
        </authorList>
    </citation>
    <scope>NUCLEOTIDE SEQUENCE [LARGE SCALE GENOMIC DNA]</scope>
    <source>
        <strain evidence="3">214</strain>
    </source>
</reference>
<dbReference type="EMBL" id="BPVZ01000038">
    <property type="protein sequence ID" value="GKV13461.1"/>
    <property type="molecule type" value="Genomic_DNA"/>
</dbReference>
<keyword evidence="2" id="KW-0472">Membrane</keyword>
<keyword evidence="2" id="KW-1133">Transmembrane helix</keyword>
<name>A0AAV5JL30_9ROSI</name>
<evidence type="ECO:0000256" key="1">
    <source>
        <dbReference type="SAM" id="MobiDB-lite"/>
    </source>
</evidence>
<keyword evidence="2" id="KW-0812">Transmembrane</keyword>
<feature type="compositionally biased region" description="Low complexity" evidence="1">
    <location>
        <begin position="94"/>
        <end position="107"/>
    </location>
</feature>